<dbReference type="AlphaFoldDB" id="A0A2J6WST4"/>
<dbReference type="PANTHER" id="PTHR43975:SF2">
    <property type="entry name" value="EG:BACR7A4.14 PROTEIN-RELATED"/>
    <property type="match status" value="1"/>
</dbReference>
<gene>
    <name evidence="1" type="ORF">C0184_15900</name>
</gene>
<reference evidence="1 2" key="1">
    <citation type="submission" date="2018-01" db="EMBL/GenBank/DDBJ databases">
        <title>Metagenomic assembled genomes from two thermal pools in the Uzon Caldera, Kamchatka, Russia.</title>
        <authorList>
            <person name="Wilkins L."/>
            <person name="Ettinger C."/>
        </authorList>
    </citation>
    <scope>NUCLEOTIDE SEQUENCE [LARGE SCALE GENOMIC DNA]</scope>
    <source>
        <strain evidence="1">ZAV-02</strain>
    </source>
</reference>
<dbReference type="PRINTS" id="PR00081">
    <property type="entry name" value="GDHRDH"/>
</dbReference>
<dbReference type="SUPFAM" id="SSF51735">
    <property type="entry name" value="NAD(P)-binding Rossmann-fold domains"/>
    <property type="match status" value="1"/>
</dbReference>
<sequence length="85" mass="8976">MSVAILTGASQGIGFAVARRMAQEGYTLVINSRTPERAVALLQSEVPTAQIVAVAGDLASEMTTTHLIETAQQFGRLDALLLNYG</sequence>
<evidence type="ECO:0000313" key="2">
    <source>
        <dbReference type="Proteomes" id="UP000243376"/>
    </source>
</evidence>
<evidence type="ECO:0000313" key="1">
    <source>
        <dbReference type="EMBL" id="PMP73624.1"/>
    </source>
</evidence>
<dbReference type="CDD" id="cd05233">
    <property type="entry name" value="SDR_c"/>
    <property type="match status" value="1"/>
</dbReference>
<dbReference type="Gene3D" id="3.40.50.720">
    <property type="entry name" value="NAD(P)-binding Rossmann-like Domain"/>
    <property type="match status" value="1"/>
</dbReference>
<accession>A0A2J6WST4</accession>
<dbReference type="Proteomes" id="UP000243376">
    <property type="component" value="Unassembled WGS sequence"/>
</dbReference>
<feature type="non-terminal residue" evidence="1">
    <location>
        <position position="85"/>
    </location>
</feature>
<comment type="caution">
    <text evidence="1">The sequence shown here is derived from an EMBL/GenBank/DDBJ whole genome shotgun (WGS) entry which is preliminary data.</text>
</comment>
<dbReference type="EMBL" id="PNIQ01001064">
    <property type="protein sequence ID" value="PMP73624.1"/>
    <property type="molecule type" value="Genomic_DNA"/>
</dbReference>
<dbReference type="Pfam" id="PF00106">
    <property type="entry name" value="adh_short"/>
    <property type="match status" value="1"/>
</dbReference>
<dbReference type="PANTHER" id="PTHR43975">
    <property type="entry name" value="ZGC:101858"/>
    <property type="match status" value="1"/>
</dbReference>
<organism evidence="1 2">
    <name type="scientific">Chloroflexus aggregans</name>
    <dbReference type="NCBI Taxonomy" id="152260"/>
    <lineage>
        <taxon>Bacteria</taxon>
        <taxon>Bacillati</taxon>
        <taxon>Chloroflexota</taxon>
        <taxon>Chloroflexia</taxon>
        <taxon>Chloroflexales</taxon>
        <taxon>Chloroflexineae</taxon>
        <taxon>Chloroflexaceae</taxon>
        <taxon>Chloroflexus</taxon>
    </lineage>
</organism>
<dbReference type="InterPro" id="IPR036291">
    <property type="entry name" value="NAD(P)-bd_dom_sf"/>
</dbReference>
<protein>
    <submittedName>
        <fullName evidence="1">Short-chain dehydrogenase</fullName>
    </submittedName>
</protein>
<dbReference type="InterPro" id="IPR002347">
    <property type="entry name" value="SDR_fam"/>
</dbReference>
<name>A0A2J6WST4_9CHLR</name>
<proteinExistence type="predicted"/>